<accession>A0A9D2E3U4</accession>
<protein>
    <recommendedName>
        <fullName evidence="4">DUF5050 domain-containing protein</fullName>
    </recommendedName>
</protein>
<evidence type="ECO:0000313" key="3">
    <source>
        <dbReference type="Proteomes" id="UP000824035"/>
    </source>
</evidence>
<organism evidence="2 3">
    <name type="scientific">Candidatus Allofournierella merdipullorum</name>
    <dbReference type="NCBI Taxonomy" id="2838595"/>
    <lineage>
        <taxon>Bacteria</taxon>
        <taxon>Bacillati</taxon>
        <taxon>Bacillota</taxon>
        <taxon>Clostridia</taxon>
        <taxon>Eubacteriales</taxon>
        <taxon>Oscillospiraceae</taxon>
        <taxon>Allofournierella</taxon>
    </lineage>
</organism>
<reference evidence="2" key="2">
    <citation type="submission" date="2021-04" db="EMBL/GenBank/DDBJ databases">
        <authorList>
            <person name="Gilroy R."/>
        </authorList>
    </citation>
    <scope>NUCLEOTIDE SEQUENCE</scope>
    <source>
        <strain evidence="2">ChiGjej4B4-18154</strain>
    </source>
</reference>
<keyword evidence="1" id="KW-0732">Signal</keyword>
<dbReference type="AlphaFoldDB" id="A0A9D2E3U4"/>
<dbReference type="Proteomes" id="UP000824035">
    <property type="component" value="Unassembled WGS sequence"/>
</dbReference>
<dbReference type="PROSITE" id="PS51257">
    <property type="entry name" value="PROKAR_LIPOPROTEIN"/>
    <property type="match status" value="1"/>
</dbReference>
<evidence type="ECO:0000313" key="2">
    <source>
        <dbReference type="EMBL" id="HIZ30301.1"/>
    </source>
</evidence>
<comment type="caution">
    <text evidence="2">The sequence shown here is derived from an EMBL/GenBank/DDBJ whole genome shotgun (WGS) entry which is preliminary data.</text>
</comment>
<proteinExistence type="predicted"/>
<name>A0A9D2E3U4_9FIRM</name>
<evidence type="ECO:0008006" key="4">
    <source>
        <dbReference type="Google" id="ProtNLM"/>
    </source>
</evidence>
<feature type="chain" id="PRO_5038447189" description="DUF5050 domain-containing protein" evidence="1">
    <location>
        <begin position="31"/>
        <end position="407"/>
    </location>
</feature>
<dbReference type="SUPFAM" id="SSF63825">
    <property type="entry name" value="YWTD domain"/>
    <property type="match status" value="1"/>
</dbReference>
<gene>
    <name evidence="2" type="ORF">H9813_03580</name>
</gene>
<dbReference type="EMBL" id="DXBV01000031">
    <property type="protein sequence ID" value="HIZ30301.1"/>
    <property type="molecule type" value="Genomic_DNA"/>
</dbReference>
<evidence type="ECO:0000256" key="1">
    <source>
        <dbReference type="SAM" id="SignalP"/>
    </source>
</evidence>
<reference evidence="2" key="1">
    <citation type="journal article" date="2021" name="PeerJ">
        <title>Extensive microbial diversity within the chicken gut microbiome revealed by metagenomics and culture.</title>
        <authorList>
            <person name="Gilroy R."/>
            <person name="Ravi A."/>
            <person name="Getino M."/>
            <person name="Pursley I."/>
            <person name="Horton D.L."/>
            <person name="Alikhan N.F."/>
            <person name="Baker D."/>
            <person name="Gharbi K."/>
            <person name="Hall N."/>
            <person name="Watson M."/>
            <person name="Adriaenssens E.M."/>
            <person name="Foster-Nyarko E."/>
            <person name="Jarju S."/>
            <person name="Secka A."/>
            <person name="Antonio M."/>
            <person name="Oren A."/>
            <person name="Chaudhuri R.R."/>
            <person name="La Ragione R."/>
            <person name="Hildebrand F."/>
            <person name="Pallen M.J."/>
        </authorList>
    </citation>
    <scope>NUCLEOTIDE SEQUENCE</scope>
    <source>
        <strain evidence="2">ChiGjej4B4-18154</strain>
    </source>
</reference>
<sequence>MKKEQIRKSLLATVLSACLMLAGCGAPGTATREKEDAIRFLSSDSPYGSGNESGYYYFTSDENGNSLLRFVDYATLQDVVLCGQPNCAHRDENCPAWFAWNGVGANVLASQDSLYILSSGAPWSDWVFDTCGEKALPRIIKCGPDGSNRQELVRFGAAEAISSMPAVDGKNLYTVVTDYGAADKAVVKIVTVDLATGAVSADESVQRDELRIVGAWGRELILQFGTGRNYYAAYNVDTKALRDLDMTSASAAVVSEGALYCVDETTGVIRTVSLKDGSVTELQTDLLAGESIPWLMLANVTEQGYVVQAATEEGYCNLLVDFEGETTRQTLQADSTEDRDNMRMLEIFARQGQNYLVSPSRTYNTVRTPAPNGATYGEDIVEYAFALISAEDFWNSMPNYRAVTRVG</sequence>
<feature type="signal peptide" evidence="1">
    <location>
        <begin position="1"/>
        <end position="30"/>
    </location>
</feature>